<dbReference type="GO" id="GO:0043123">
    <property type="term" value="P:positive regulation of canonical NF-kappaB signal transduction"/>
    <property type="evidence" value="ECO:0007669"/>
    <property type="project" value="InterPro"/>
</dbReference>
<feature type="region of interest" description="Disordered" evidence="7">
    <location>
        <begin position="160"/>
        <end position="185"/>
    </location>
</feature>
<evidence type="ECO:0000259" key="8">
    <source>
        <dbReference type="PROSITE" id="PS50006"/>
    </source>
</evidence>
<reference evidence="9" key="1">
    <citation type="submission" date="2012-11" db="EMBL/GenBank/DDBJ databases">
        <title>The Vampirome: Transcriptome and Proteome Analysis of the Submandibular and Accessory Glands of the Vampire Bat and Vector of Human Rabies, Desmodus rotundus.</title>
        <authorList>
            <person name="Francischetti I.M.B."/>
            <person name="Assumpcao T.C.F."/>
            <person name="Ma D."/>
            <person name="Vicente E.C."/>
            <person name="Ribeiro J.M.C."/>
        </authorList>
    </citation>
    <scope>NUCLEOTIDE SEQUENCE</scope>
    <source>
        <tissue evidence="9">Salivary gland</tissue>
    </source>
</reference>
<evidence type="ECO:0000256" key="7">
    <source>
        <dbReference type="SAM" id="MobiDB-lite"/>
    </source>
</evidence>
<dbReference type="PROSITE" id="PS50006">
    <property type="entry name" value="FHA_DOMAIN"/>
    <property type="match status" value="1"/>
</dbReference>
<proteinExistence type="evidence at transcript level"/>
<dbReference type="PANTHER" id="PTHR31266">
    <property type="entry name" value="TRAF-INTERACTING PROTEIN WITH FHA DOMAIN-CONTAINING PROTEIN A FAMILY MEMBER"/>
    <property type="match status" value="1"/>
</dbReference>
<dbReference type="EMBL" id="GABZ01008150">
    <property type="protein sequence ID" value="JAA45375.1"/>
    <property type="molecule type" value="mRNA"/>
</dbReference>
<sequence length="185" mass="21487">MSSFEDADTEETLTCLRVTAYHPGQMQTGIFQSIRFHNREKRPSCEVLKFGRNSNVCHYIFQDKQVSRIQFSLQLFKKFDSSVLSFEIKNMSKKTSLIVDNKELGYLNKIDLPYKCMVRFGDYQFLMEKEEGESLEFFEVLFMMSPRSLLQENNWPAHTPVPEYSSTQEVSSGSTSPIETDENEA</sequence>
<evidence type="ECO:0000256" key="3">
    <source>
        <dbReference type="ARBA" id="ARBA00022588"/>
    </source>
</evidence>
<dbReference type="GO" id="GO:0045087">
    <property type="term" value="P:innate immune response"/>
    <property type="evidence" value="ECO:0007669"/>
    <property type="project" value="UniProtKB-KW"/>
</dbReference>
<keyword evidence="4" id="KW-0391">Immunity</keyword>
<dbReference type="InterPro" id="IPR033621">
    <property type="entry name" value="TIFA"/>
</dbReference>
<organism evidence="9">
    <name type="scientific">Desmodus rotundus</name>
    <name type="common">Vampire bat</name>
    <dbReference type="NCBI Taxonomy" id="9430"/>
    <lineage>
        <taxon>Eukaryota</taxon>
        <taxon>Metazoa</taxon>
        <taxon>Chordata</taxon>
        <taxon>Craniata</taxon>
        <taxon>Vertebrata</taxon>
        <taxon>Euteleostomi</taxon>
        <taxon>Mammalia</taxon>
        <taxon>Eutheria</taxon>
        <taxon>Laurasiatheria</taxon>
        <taxon>Chiroptera</taxon>
        <taxon>Yangochiroptera</taxon>
        <taxon>Phyllostomidae</taxon>
        <taxon>Desmodontinae</taxon>
        <taxon>Desmodus</taxon>
    </lineage>
</organism>
<evidence type="ECO:0000256" key="6">
    <source>
        <dbReference type="ARBA" id="ARBA00040160"/>
    </source>
</evidence>
<dbReference type="InterPro" id="IPR008984">
    <property type="entry name" value="SMAD_FHA_dom_sf"/>
</dbReference>
<accession>K9IG97</accession>
<dbReference type="GO" id="GO:0005737">
    <property type="term" value="C:cytoplasm"/>
    <property type="evidence" value="ECO:0007669"/>
    <property type="project" value="UniProtKB-SubCell"/>
</dbReference>
<evidence type="ECO:0000256" key="4">
    <source>
        <dbReference type="ARBA" id="ARBA00022859"/>
    </source>
</evidence>
<dbReference type="GO" id="GO:0002753">
    <property type="term" value="P:cytoplasmic pattern recognition receptor signaling pathway"/>
    <property type="evidence" value="ECO:0007669"/>
    <property type="project" value="TreeGrafter"/>
</dbReference>
<dbReference type="InterPro" id="IPR000253">
    <property type="entry name" value="FHA_dom"/>
</dbReference>
<keyword evidence="2" id="KW-0963">Cytoplasm</keyword>
<feature type="domain" description="FHA" evidence="8">
    <location>
        <begin position="48"/>
        <end position="104"/>
    </location>
</feature>
<protein>
    <recommendedName>
        <fullName evidence="6">TRAF-interacting protein with FHA domain-containing protein A</fullName>
    </recommendedName>
</protein>
<dbReference type="SUPFAM" id="SSF49879">
    <property type="entry name" value="SMAD/FHA domain"/>
    <property type="match status" value="1"/>
</dbReference>
<dbReference type="PANTHER" id="PTHR31266:SF2">
    <property type="entry name" value="TRAF-INTERACTING PROTEIN WITH FHA DOMAIN-CONTAINING PROTEIN A"/>
    <property type="match status" value="1"/>
</dbReference>
<dbReference type="FunFam" id="2.60.200.20:FF:000087">
    <property type="entry name" value="TRAF-interacting protein with FHA domain-containing protein A"/>
    <property type="match status" value="1"/>
</dbReference>
<dbReference type="AlphaFoldDB" id="K9IG97"/>
<keyword evidence="3" id="KW-0399">Innate immunity</keyword>
<evidence type="ECO:0000256" key="5">
    <source>
        <dbReference type="ARBA" id="ARBA00038199"/>
    </source>
</evidence>
<comment type="subcellular location">
    <subcellularLocation>
        <location evidence="1">Cytoplasm</location>
    </subcellularLocation>
</comment>
<name>K9IG97_DESRO</name>
<evidence type="ECO:0000256" key="1">
    <source>
        <dbReference type="ARBA" id="ARBA00004496"/>
    </source>
</evidence>
<evidence type="ECO:0000313" key="9">
    <source>
        <dbReference type="EMBL" id="JAA45375.1"/>
    </source>
</evidence>
<dbReference type="CDD" id="cd22714">
    <property type="entry name" value="FHA_TIFA"/>
    <property type="match status" value="1"/>
</dbReference>
<evidence type="ECO:0000256" key="2">
    <source>
        <dbReference type="ARBA" id="ARBA00022490"/>
    </source>
</evidence>
<comment type="similarity">
    <text evidence="5">Belongs to the TIFA family.</text>
</comment>
<feature type="compositionally biased region" description="Low complexity" evidence="7">
    <location>
        <begin position="165"/>
        <end position="176"/>
    </location>
</feature>
<dbReference type="Pfam" id="PF00498">
    <property type="entry name" value="FHA"/>
    <property type="match status" value="1"/>
</dbReference>